<dbReference type="GO" id="GO:0004366">
    <property type="term" value="F:glycerol-3-phosphate O-acyltransferase activity"/>
    <property type="evidence" value="ECO:0007669"/>
    <property type="project" value="TreeGrafter"/>
</dbReference>
<dbReference type="PANTHER" id="PTHR31605">
    <property type="entry name" value="GLYCEROL-3-PHOSPHATE O-ACYLTRANSFERASE 1"/>
    <property type="match status" value="1"/>
</dbReference>
<protein>
    <recommendedName>
        <fullName evidence="3">MSP domain-containing protein</fullName>
    </recommendedName>
</protein>
<feature type="transmembrane region" description="Helical" evidence="2">
    <location>
        <begin position="200"/>
        <end position="219"/>
    </location>
</feature>
<feature type="coiled-coil region" evidence="1">
    <location>
        <begin position="158"/>
        <end position="185"/>
    </location>
</feature>
<keyword evidence="2" id="KW-0812">Transmembrane</keyword>
<comment type="caution">
    <text evidence="4">The sequence shown here is derived from an EMBL/GenBank/DDBJ whole genome shotgun (WGS) entry which is preliminary data.</text>
</comment>
<dbReference type="Gene3D" id="2.60.40.10">
    <property type="entry name" value="Immunoglobulins"/>
    <property type="match status" value="1"/>
</dbReference>
<feature type="transmembrane region" description="Helical" evidence="2">
    <location>
        <begin position="637"/>
        <end position="655"/>
    </location>
</feature>
<keyword evidence="2" id="KW-0472">Membrane</keyword>
<reference evidence="4" key="1">
    <citation type="submission" date="2021-01" db="EMBL/GenBank/DDBJ databases">
        <title>Metabolic potential, ecology and presence of endohyphal bacteria is reflected in genomic diversity of Mucoromycotina.</title>
        <authorList>
            <person name="Muszewska A."/>
            <person name="Okrasinska A."/>
            <person name="Steczkiewicz K."/>
            <person name="Drgas O."/>
            <person name="Orlowska M."/>
            <person name="Perlinska-Lenart U."/>
            <person name="Aleksandrzak-Piekarczyk T."/>
            <person name="Szatraj K."/>
            <person name="Zielenkiewicz U."/>
            <person name="Pilsyk S."/>
            <person name="Malc E."/>
            <person name="Mieczkowski P."/>
            <person name="Kruszewska J.S."/>
            <person name="Biernat P."/>
            <person name="Pawlowska J."/>
        </authorList>
    </citation>
    <scope>NUCLEOTIDE SEQUENCE</scope>
    <source>
        <strain evidence="4">WA0000018081</strain>
    </source>
</reference>
<dbReference type="InterPro" id="IPR000535">
    <property type="entry name" value="MSP_dom"/>
</dbReference>
<dbReference type="InterPro" id="IPR002123">
    <property type="entry name" value="Plipid/glycerol_acylTrfase"/>
</dbReference>
<name>A0A8H7SS23_9FUNG</name>
<proteinExistence type="predicted"/>
<evidence type="ECO:0000313" key="4">
    <source>
        <dbReference type="EMBL" id="KAG2234071.1"/>
    </source>
</evidence>
<evidence type="ECO:0000313" key="5">
    <source>
        <dbReference type="Proteomes" id="UP000613177"/>
    </source>
</evidence>
<dbReference type="SUPFAM" id="SSF49354">
    <property type="entry name" value="PapD-like"/>
    <property type="match status" value="1"/>
</dbReference>
<dbReference type="InterPro" id="IPR008962">
    <property type="entry name" value="PapD-like_sf"/>
</dbReference>
<dbReference type="PROSITE" id="PS50202">
    <property type="entry name" value="MSP"/>
    <property type="match status" value="1"/>
</dbReference>
<dbReference type="OrthoDB" id="1044435at2759"/>
<gene>
    <name evidence="4" type="ORF">INT48_006216</name>
</gene>
<evidence type="ECO:0000256" key="1">
    <source>
        <dbReference type="SAM" id="Coils"/>
    </source>
</evidence>
<feature type="transmembrane region" description="Helical" evidence="2">
    <location>
        <begin position="607"/>
        <end position="625"/>
    </location>
</feature>
<dbReference type="GO" id="GO:0016287">
    <property type="term" value="F:glycerone-phosphate O-acyltransferase activity"/>
    <property type="evidence" value="ECO:0007669"/>
    <property type="project" value="TreeGrafter"/>
</dbReference>
<evidence type="ECO:0000256" key="2">
    <source>
        <dbReference type="SAM" id="Phobius"/>
    </source>
</evidence>
<sequence>MSIKLDLENSITFERPLTRVVKQNIRIENPNSTPIAFKVKTTAPRLYCVRPNSDIIGPNQSAEIQIMLQALKEEPAADAKCKDKFLILSTLVEGPLESMNITDLWNHVEKEKKSSIHERKLRCVYSPVKQTNDAPAAEVAAPAPVAREVKTSTTSSNDKEVAEKLKLMEQELLKYKKEVETLRDAEPVIIEKVQIKNNGLPVSILILFALLAIAVAYFLQKKQGEGKTYITLQYLSRLALWVYFRKIKIICRKPVPAEGPLLIAANHSNMVLDPIVLIATFPHSRPCHFWALARFFRIPLVGKILKSAGVLPVDTKTHSNAKLFESTIQSLDRGAVVALFPEGTSYTAPNHLPFKDGISWASFEYLTQLASKKDGPKSISIIPVGITYSTKNRWRSEAVVEYGEPIIQTIHDLEAFHEEPKAVVKSLTDRIAKGVERSTINSPDWDTTNAAREARFVLFGDSRGVRLEEYVHVSQSFVGLLHPEQTNDLYKKERIELKEQLLLFSKKLKSLRLNACDISMYENQEITQTKATLRLVSTWIGLLIQIPFFLPGIIINLPFYILGRLIDSYEPYTESVAQDKLIFSFFLALPFYSTLICLLWKLTGYGLFSLICVCMLLPIFAWYHMALIDKNYDMLKQVIASWRIFIAVTTGNIGIDRDWTHSREALEDCVRLRRWCRDHTKLLIYNLAKAGDPQAKYLVDYGKPLFKSLEEQED</sequence>
<dbReference type="InterPro" id="IPR052744">
    <property type="entry name" value="GPAT/DAPAT"/>
</dbReference>
<keyword evidence="2" id="KW-1133">Transmembrane helix</keyword>
<dbReference type="SMART" id="SM00563">
    <property type="entry name" value="PlsC"/>
    <property type="match status" value="1"/>
</dbReference>
<dbReference type="EMBL" id="JAEPRE010000062">
    <property type="protein sequence ID" value="KAG2234071.1"/>
    <property type="molecule type" value="Genomic_DNA"/>
</dbReference>
<dbReference type="GO" id="GO:0008654">
    <property type="term" value="P:phospholipid biosynthetic process"/>
    <property type="evidence" value="ECO:0007669"/>
    <property type="project" value="TreeGrafter"/>
</dbReference>
<accession>A0A8H7SS23</accession>
<keyword evidence="1" id="KW-0175">Coiled coil</keyword>
<dbReference type="InterPro" id="IPR013783">
    <property type="entry name" value="Ig-like_fold"/>
</dbReference>
<dbReference type="Pfam" id="PF01553">
    <property type="entry name" value="Acyltransferase"/>
    <property type="match status" value="1"/>
</dbReference>
<feature type="transmembrane region" description="Helical" evidence="2">
    <location>
        <begin position="539"/>
        <end position="561"/>
    </location>
</feature>
<dbReference type="Proteomes" id="UP000613177">
    <property type="component" value="Unassembled WGS sequence"/>
</dbReference>
<feature type="domain" description="MSP" evidence="3">
    <location>
        <begin position="2"/>
        <end position="126"/>
    </location>
</feature>
<dbReference type="SUPFAM" id="SSF69593">
    <property type="entry name" value="Glycerol-3-phosphate (1)-acyltransferase"/>
    <property type="match status" value="1"/>
</dbReference>
<dbReference type="AlphaFoldDB" id="A0A8H7SS23"/>
<evidence type="ECO:0000259" key="3">
    <source>
        <dbReference type="PROSITE" id="PS50202"/>
    </source>
</evidence>
<organism evidence="4 5">
    <name type="scientific">Thamnidium elegans</name>
    <dbReference type="NCBI Taxonomy" id="101142"/>
    <lineage>
        <taxon>Eukaryota</taxon>
        <taxon>Fungi</taxon>
        <taxon>Fungi incertae sedis</taxon>
        <taxon>Mucoromycota</taxon>
        <taxon>Mucoromycotina</taxon>
        <taxon>Mucoromycetes</taxon>
        <taxon>Mucorales</taxon>
        <taxon>Mucorineae</taxon>
        <taxon>Mucoraceae</taxon>
        <taxon>Thamnidium</taxon>
    </lineage>
</organism>
<dbReference type="Pfam" id="PF00635">
    <property type="entry name" value="Motile_Sperm"/>
    <property type="match status" value="1"/>
</dbReference>
<feature type="transmembrane region" description="Helical" evidence="2">
    <location>
        <begin position="581"/>
        <end position="600"/>
    </location>
</feature>
<dbReference type="PANTHER" id="PTHR31605:SF0">
    <property type="entry name" value="GLYCEROL-3-PHOSPHATE O-ACYLTRANSFERASE 1"/>
    <property type="match status" value="1"/>
</dbReference>
<keyword evidence="5" id="KW-1185">Reference proteome</keyword>